<dbReference type="InterPro" id="IPR002347">
    <property type="entry name" value="SDR_fam"/>
</dbReference>
<dbReference type="InterPro" id="IPR036291">
    <property type="entry name" value="NAD(P)-bd_dom_sf"/>
</dbReference>
<dbReference type="STRING" id="61395.A0A1Y1VWZ9"/>
<sequence>MPVATETANKVVLITGGNSGTTTIVLACRNLAKATGGSRVVQLDTSSIASVQQAAKEILGRFTRLDLLCCNAGAMPIDKFNVAAVLKSLATDPARFFESSVAFDQKRGLVTGDGLGTTFATNVFGHYLLIHKLLDLLSQSRARVVWTGSAANSLQFSRADYQHVHGAMPYESSKYIVDQIVQPLDERLALRNVRCFVVEPGNVCSAFLSSYNMPFFEALVFVFFVLVRVVVGMERLTISPENGCDELDARIKYYSCASRLGRPFVDMKPIKYDKDVGRFLIGKLDKLVEKYDK</sequence>
<proteinExistence type="predicted"/>
<dbReference type="GeneID" id="63807342"/>
<dbReference type="AlphaFoldDB" id="A0A1Y1VWZ9"/>
<evidence type="ECO:0000313" key="2">
    <source>
        <dbReference type="Proteomes" id="UP000193922"/>
    </source>
</evidence>
<dbReference type="SUPFAM" id="SSF51735">
    <property type="entry name" value="NAD(P)-binding Rossmann-fold domains"/>
    <property type="match status" value="1"/>
</dbReference>
<dbReference type="GO" id="GO:0000253">
    <property type="term" value="F:3-beta-hydroxysteroid 3-dehydrogenase (NADP+) activity"/>
    <property type="evidence" value="ECO:0007669"/>
    <property type="project" value="TreeGrafter"/>
</dbReference>
<dbReference type="PANTHER" id="PTHR44442">
    <property type="entry name" value="3-KETO-STEROID REDUCTASE"/>
    <property type="match status" value="1"/>
</dbReference>
<dbReference type="OrthoDB" id="9989144at2759"/>
<protein>
    <submittedName>
        <fullName evidence="1">NAD(P)-binding protein</fullName>
    </submittedName>
</protein>
<dbReference type="Proteomes" id="UP000193922">
    <property type="component" value="Unassembled WGS sequence"/>
</dbReference>
<gene>
    <name evidence="1" type="ORF">DL89DRAFT_295837</name>
</gene>
<evidence type="ECO:0000313" key="1">
    <source>
        <dbReference type="EMBL" id="ORX65802.1"/>
    </source>
</evidence>
<dbReference type="EMBL" id="MCFD01000020">
    <property type="protein sequence ID" value="ORX65802.1"/>
    <property type="molecule type" value="Genomic_DNA"/>
</dbReference>
<dbReference type="Gene3D" id="3.40.50.720">
    <property type="entry name" value="NAD(P)-binding Rossmann-like Domain"/>
    <property type="match status" value="1"/>
</dbReference>
<name>A0A1Y1VWZ9_9FUNG</name>
<dbReference type="PRINTS" id="PR00081">
    <property type="entry name" value="GDHRDH"/>
</dbReference>
<dbReference type="InterPro" id="IPR052834">
    <property type="entry name" value="3KSR/17beta-HSD"/>
</dbReference>
<dbReference type="GO" id="GO:0016125">
    <property type="term" value="P:sterol metabolic process"/>
    <property type="evidence" value="ECO:0007669"/>
    <property type="project" value="TreeGrafter"/>
</dbReference>
<organism evidence="1 2">
    <name type="scientific">Linderina pennispora</name>
    <dbReference type="NCBI Taxonomy" id="61395"/>
    <lineage>
        <taxon>Eukaryota</taxon>
        <taxon>Fungi</taxon>
        <taxon>Fungi incertae sedis</taxon>
        <taxon>Zoopagomycota</taxon>
        <taxon>Kickxellomycotina</taxon>
        <taxon>Kickxellomycetes</taxon>
        <taxon>Kickxellales</taxon>
        <taxon>Kickxellaceae</taxon>
        <taxon>Linderina</taxon>
    </lineage>
</organism>
<keyword evidence="2" id="KW-1185">Reference proteome</keyword>
<dbReference type="GO" id="GO:0005789">
    <property type="term" value="C:endoplasmic reticulum membrane"/>
    <property type="evidence" value="ECO:0007669"/>
    <property type="project" value="TreeGrafter"/>
</dbReference>
<dbReference type="RefSeq" id="XP_040739885.1">
    <property type="nucleotide sequence ID" value="XM_040890694.1"/>
</dbReference>
<dbReference type="PANTHER" id="PTHR44442:SF1">
    <property type="entry name" value="3-KETO-STEROID REDUCTASE_17-BETA-HYDROXYSTEROID DEHYDROGENASE 7"/>
    <property type="match status" value="1"/>
</dbReference>
<dbReference type="Pfam" id="PF00106">
    <property type="entry name" value="adh_short"/>
    <property type="match status" value="1"/>
</dbReference>
<comment type="caution">
    <text evidence="1">The sequence shown here is derived from an EMBL/GenBank/DDBJ whole genome shotgun (WGS) entry which is preliminary data.</text>
</comment>
<accession>A0A1Y1VWZ9</accession>
<reference evidence="1 2" key="1">
    <citation type="submission" date="2016-07" db="EMBL/GenBank/DDBJ databases">
        <title>Pervasive Adenine N6-methylation of Active Genes in Fungi.</title>
        <authorList>
            <consortium name="DOE Joint Genome Institute"/>
            <person name="Mondo S.J."/>
            <person name="Dannebaum R.O."/>
            <person name="Kuo R.C."/>
            <person name="Labutti K."/>
            <person name="Haridas S."/>
            <person name="Kuo A."/>
            <person name="Salamov A."/>
            <person name="Ahrendt S.R."/>
            <person name="Lipzen A."/>
            <person name="Sullivan W."/>
            <person name="Andreopoulos W.B."/>
            <person name="Clum A."/>
            <person name="Lindquist E."/>
            <person name="Daum C."/>
            <person name="Ramamoorthy G.K."/>
            <person name="Gryganskyi A."/>
            <person name="Culley D."/>
            <person name="Magnuson J.K."/>
            <person name="James T.Y."/>
            <person name="O'Malley M.A."/>
            <person name="Stajich J.E."/>
            <person name="Spatafora J.W."/>
            <person name="Visel A."/>
            <person name="Grigoriev I.V."/>
        </authorList>
    </citation>
    <scope>NUCLEOTIDE SEQUENCE [LARGE SCALE GENOMIC DNA]</scope>
    <source>
        <strain evidence="1 2">ATCC 12442</strain>
    </source>
</reference>